<evidence type="ECO:0000259" key="4">
    <source>
        <dbReference type="Pfam" id="PF13435"/>
    </source>
</evidence>
<keyword evidence="3" id="KW-1133">Transmembrane helix</keyword>
<dbReference type="InterPro" id="IPR023155">
    <property type="entry name" value="Cyt_c-552/4"/>
</dbReference>
<keyword evidence="3" id="KW-0812">Transmembrane</keyword>
<dbReference type="PANTHER" id="PTHR35038">
    <property type="entry name" value="DISSIMILATORY SULFITE REDUCTASE SIRA"/>
    <property type="match status" value="1"/>
</dbReference>
<dbReference type="SUPFAM" id="SSF48695">
    <property type="entry name" value="Multiheme cytochromes"/>
    <property type="match status" value="3"/>
</dbReference>
<dbReference type="KEGG" id="uam:UABAM_04660"/>
<evidence type="ECO:0000313" key="6">
    <source>
        <dbReference type="Proteomes" id="UP000326354"/>
    </source>
</evidence>
<dbReference type="AlphaFoldDB" id="A0A5S9IQY3"/>
<evidence type="ECO:0000256" key="1">
    <source>
        <dbReference type="ARBA" id="ARBA00022729"/>
    </source>
</evidence>
<feature type="transmembrane region" description="Helical" evidence="3">
    <location>
        <begin position="138"/>
        <end position="157"/>
    </location>
</feature>
<dbReference type="InterPro" id="IPR036280">
    <property type="entry name" value="Multihaem_cyt_sf"/>
</dbReference>
<organism evidence="5 6">
    <name type="scientific">Uabimicrobium amorphum</name>
    <dbReference type="NCBI Taxonomy" id="2596890"/>
    <lineage>
        <taxon>Bacteria</taxon>
        <taxon>Pseudomonadati</taxon>
        <taxon>Planctomycetota</taxon>
        <taxon>Candidatus Uabimicrobiia</taxon>
        <taxon>Candidatus Uabimicrobiales</taxon>
        <taxon>Candidatus Uabimicrobiaceae</taxon>
        <taxon>Candidatus Uabimicrobium</taxon>
    </lineage>
</organism>
<evidence type="ECO:0000256" key="3">
    <source>
        <dbReference type="SAM" id="Phobius"/>
    </source>
</evidence>
<dbReference type="Gene3D" id="1.10.1130.10">
    <property type="entry name" value="Flavocytochrome C3, Chain A"/>
    <property type="match status" value="1"/>
</dbReference>
<proteinExistence type="predicted"/>
<name>A0A5S9IQY3_UABAM</name>
<evidence type="ECO:0000256" key="2">
    <source>
        <dbReference type="SAM" id="MobiDB-lite"/>
    </source>
</evidence>
<gene>
    <name evidence="5" type="ORF">UABAM_04660</name>
</gene>
<dbReference type="PANTHER" id="PTHR35038:SF10">
    <property type="entry name" value="HIGH-MOLECULAR-WEIGHT CYTOCHROME C"/>
    <property type="match status" value="1"/>
</dbReference>
<feature type="domain" description="Cytochrome c-552/4" evidence="4">
    <location>
        <begin position="807"/>
        <end position="881"/>
    </location>
</feature>
<dbReference type="OrthoDB" id="264825at2"/>
<dbReference type="Proteomes" id="UP000326354">
    <property type="component" value="Chromosome"/>
</dbReference>
<sequence>MDIEETKEIWLKIISDEEMQNGSIKKTYKSYNSNKVLVDDIPNSSNSVDPLKEEPKENSVNQIPEERARISSAQTDINSSENDIPTDNTTERAVAFSTEDFSEIENRKESLILWKINSTFRFLGNYFRFLDKKFKIKSSYVLVTVTFLIIFLIYNSLQQGKITTAHNIASMRVNPENSCSTCHQGQGISNTERCIRCHQQETDIRGEESSSAALNIHGLSQNHWKKYGLNDKKVEEFRFSQTLSQAKKNLDNAVSPQIACSSCHKEHQGRNFNLSVVDNNSCQICHNQSSSDFWKGHPNFDNYPHKKGTHIYFNHTNHFEEYFEDRSRSSTAPHNCNACHELDKSEQAMLTKNFEEACNQCHQTNILKEDEDIAVIRFPGFLTEKFYLQSKQFEVRPKFTHWPSIDKEDTGEATDFMRLLLSKDKELSDDDISKYLDTFLYDHIADSPTNGKKNEIKAINAYIMMIQRLCDEITSENTLALKRRLEKILHVSIKSETIKNLFPNVAEFLQVIQSRVFPPINTQDSKRFNNFEFKDENSPTGWYFRNYTLHYRPSRHKDPVMKAWLDLMVRSYNTDKPDSEGEVEGNTHYVLNAVNRCLKCHTIDKVESKDAAWEINWESSKTKPKVQFTRFSHREHILAEMDCSSCHILKKQDPVGGNNKFFDENYDRKKLISFRSISKDLCSSCHNRNVANEKCTTCHNYHARSFKTDPYGSIRYMVDQYKNEMANTKSVVDQHENDVVQKSRKRKADIQVVQKNQATTSKSKIEKTQEKTTKVFLSKQETQQQIKRISAIKKRPVDIKKIVTAKKCGFCHTQEAQVWKKTPHYKTFAEMEKRPRAKNIFQKLGGKGSIKKSGRCDKCHYTQQGGTNKVVSGVSCELCHGAGKDWILVHNDKTVAKITRRQKSIDKGMNNPVDIYSIAQTCYDCHSVPDEELVNVGGHKAGSAFELVSWSQGTERHNFVTANNKENAVSSKERLRVMFITGLMLDLEYALRGLAKATKPGKYYETMLSKVNRTYKILKAANSKSGGIKEIQELLALFAKLNMKNRNHLETSANWITLKARQFVGNNDGSKLGFLDAFIPKHYK</sequence>
<dbReference type="EMBL" id="AP019860">
    <property type="protein sequence ID" value="BBM86274.1"/>
    <property type="molecule type" value="Genomic_DNA"/>
</dbReference>
<keyword evidence="6" id="KW-1185">Reference proteome</keyword>
<keyword evidence="3" id="KW-0472">Membrane</keyword>
<reference evidence="5 6" key="1">
    <citation type="submission" date="2019-08" db="EMBL/GenBank/DDBJ databases">
        <title>Complete genome sequence of Candidatus Uab amorphum.</title>
        <authorList>
            <person name="Shiratori T."/>
            <person name="Suzuki S."/>
            <person name="Kakizawa Y."/>
            <person name="Ishida K."/>
        </authorList>
    </citation>
    <scope>NUCLEOTIDE SEQUENCE [LARGE SCALE GENOMIC DNA]</scope>
    <source>
        <strain evidence="5 6">SRT547</strain>
    </source>
</reference>
<accession>A0A5S9IQY3</accession>
<dbReference type="Pfam" id="PF13435">
    <property type="entry name" value="Cytochrome_C554"/>
    <property type="match status" value="1"/>
</dbReference>
<feature type="region of interest" description="Disordered" evidence="2">
    <location>
        <begin position="39"/>
        <end position="61"/>
    </location>
</feature>
<protein>
    <submittedName>
        <fullName evidence="5">Cytochrome c554</fullName>
    </submittedName>
</protein>
<dbReference type="Gene3D" id="3.90.10.10">
    <property type="entry name" value="Cytochrome C3"/>
    <property type="match status" value="1"/>
</dbReference>
<dbReference type="InterPro" id="IPR051829">
    <property type="entry name" value="Multiheme_Cytochr_ET"/>
</dbReference>
<keyword evidence="1" id="KW-0732">Signal</keyword>
<dbReference type="RefSeq" id="WP_151970340.1">
    <property type="nucleotide sequence ID" value="NZ_AP019860.1"/>
</dbReference>
<evidence type="ECO:0000313" key="5">
    <source>
        <dbReference type="EMBL" id="BBM86274.1"/>
    </source>
</evidence>